<feature type="compositionally biased region" description="Low complexity" evidence="1">
    <location>
        <begin position="61"/>
        <end position="71"/>
    </location>
</feature>
<feature type="compositionally biased region" description="Polar residues" evidence="1">
    <location>
        <begin position="39"/>
        <end position="52"/>
    </location>
</feature>
<reference evidence="2 3" key="1">
    <citation type="submission" date="2023-08" db="EMBL/GenBank/DDBJ databases">
        <title>Implementing the SeqCode for naming new Mesorhizobium species isolated from Vachellia karroo root nodules.</title>
        <authorList>
            <person name="Van Lill M."/>
        </authorList>
    </citation>
    <scope>NUCLEOTIDE SEQUENCE [LARGE SCALE GENOMIC DNA]</scope>
    <source>
        <strain evidence="2 3">VK25D</strain>
    </source>
</reference>
<organism evidence="2 3">
    <name type="scientific">Mesorhizobium vachelliae</name>
    <dbReference type="NCBI Taxonomy" id="3072309"/>
    <lineage>
        <taxon>Bacteria</taxon>
        <taxon>Pseudomonadati</taxon>
        <taxon>Pseudomonadota</taxon>
        <taxon>Alphaproteobacteria</taxon>
        <taxon>Hyphomicrobiales</taxon>
        <taxon>Phyllobacteriaceae</taxon>
        <taxon>Mesorhizobium</taxon>
    </lineage>
</organism>
<proteinExistence type="predicted"/>
<protein>
    <recommendedName>
        <fullName evidence="4">Translation initiation factor IF-2 N-terminal domain-containing protein</fullName>
    </recommendedName>
</protein>
<comment type="caution">
    <text evidence="2">The sequence shown here is derived from an EMBL/GenBank/DDBJ whole genome shotgun (WGS) entry which is preliminary data.</text>
</comment>
<dbReference type="Proteomes" id="UP001285154">
    <property type="component" value="Unassembled WGS sequence"/>
</dbReference>
<feature type="non-terminal residue" evidence="2">
    <location>
        <position position="79"/>
    </location>
</feature>
<evidence type="ECO:0008006" key="4">
    <source>
        <dbReference type="Google" id="ProtNLM"/>
    </source>
</evidence>
<gene>
    <name evidence="2" type="ORF">RFM42_33930</name>
</gene>
<evidence type="ECO:0000256" key="1">
    <source>
        <dbReference type="SAM" id="MobiDB-lite"/>
    </source>
</evidence>
<evidence type="ECO:0000313" key="2">
    <source>
        <dbReference type="EMBL" id="MDX8535966.1"/>
    </source>
</evidence>
<name>A0ABU5AFB6_9HYPH</name>
<keyword evidence="3" id="KW-1185">Reference proteome</keyword>
<sequence length="79" mass="8481">MQRNKVHHVSTVERVASDLGVSEALIQDLTLGLEPEDASSGSTAPTMTTGSWPSPMKASRRSNSSSKNIIASHHRNLDP</sequence>
<accession>A0ABU5AFB6</accession>
<dbReference type="EMBL" id="JAVIIQ010000052">
    <property type="protein sequence ID" value="MDX8535966.1"/>
    <property type="molecule type" value="Genomic_DNA"/>
</dbReference>
<feature type="region of interest" description="Disordered" evidence="1">
    <location>
        <begin position="33"/>
        <end position="79"/>
    </location>
</feature>
<evidence type="ECO:0000313" key="3">
    <source>
        <dbReference type="Proteomes" id="UP001285154"/>
    </source>
</evidence>